<feature type="coiled-coil region" evidence="1">
    <location>
        <begin position="387"/>
        <end position="435"/>
    </location>
</feature>
<dbReference type="Pfam" id="PF13514">
    <property type="entry name" value="AAA_27"/>
    <property type="match status" value="1"/>
</dbReference>
<feature type="coiled-coil region" evidence="1">
    <location>
        <begin position="582"/>
        <end position="679"/>
    </location>
</feature>
<keyword evidence="3" id="KW-1133">Transmembrane helix</keyword>
<comment type="caution">
    <text evidence="5">The sequence shown here is derived from an EMBL/GenBank/DDBJ whole genome shotgun (WGS) entry which is preliminary data.</text>
</comment>
<name>A0A4S4C668_9BACL</name>
<dbReference type="Gene3D" id="3.40.50.300">
    <property type="entry name" value="P-loop containing nucleotide triphosphate hydrolases"/>
    <property type="match status" value="2"/>
</dbReference>
<proteinExistence type="predicted"/>
<sequence>MRIKELQIEGFAALSGEIVPLDAPLTVVAGPNEAGKSTIHRFIRSLLYGFANRGQPAERAEPVRGGRHGGRLVLTDGEKEWQLERYGDAPNRRGGPVVTLRDEEGRESLLTQAELERLWLGGVSEKLFRQLFAVTLDELHELRTLQGEEVGNYLYHAGIAGGASLTSAIKTVSAELDKLYKPKGELPELNRLLAALKEEEAELRQSRKGIGPYNEAVMELEEADRELRAAEGRLPDLRQEAAVARGAANARAEWLRSEALRLEEAELAQELPDPQAEPLPEFAAVKWEALVAGREADRERLNAAAEERSRLHTARRLLSWSEELVRRLPELEALEARRETVAARKEERGELAADIRLLDESLVSMLGRLSPEWEEAELQTFASLPERERARQLLSALEEAESRLEQTEGELRRLERQQQELLEEEEAEQDGAQAQRLAVRGPAPGGPELLPLGKEALLSAWNELEDARRRWERAAWELRLATGPSETSDDASGNEPELGRRGRKSVSGRMTVSGAHLTALLAALLAIAAIVLPLASGMPAGEAAGYYVLAACLAVFALWNARPRAGKAPAGRSDSPELGRRLAEAREAARDSERRLAEAAAKLFAGQERLASRLVSDAAGDAFWRQTRDAVQERIQRLEREEREREAHLDRERERDLRRSALRRERERLEREAGDGRSRSEAARNGWLAWLRERRLSAALPPELLPELFQLAEQALQALRQRTRAQERAAQLRAGEEAFAAEAARLFAACPPPAAAGGDALLAVKLLHADALRQMGIAAEAGRLDERLQTAASAFEAAGAAAATSEAAVRGALDAAGEADEAAYERRLRVDERRRLLRRERREAELRLAAGRDASALAELQERLSRADEAALAQELAHAEQALGDAERQRAELLERRGRLAQQLERLRAEAETDDRVVSIEEKRAELDRLAERYAVLALCGELIRRTKTVFEEDKQPLVLHRASRYFEILTAGAYVRIIAPGDSAVLFAETVDRKPIDSSFLSRGTREQLYLALRFALAGATSPEQELPLLLDDLFVHFDESRLRQAATVLSEVSAERQVILFTCHEHTARVMAESVPGAALVRLPARAAALAGAGYPSP</sequence>
<dbReference type="InterPro" id="IPR038734">
    <property type="entry name" value="YhaN_AAA"/>
</dbReference>
<keyword evidence="1" id="KW-0175">Coiled coil</keyword>
<keyword evidence="6" id="KW-1185">Reference proteome</keyword>
<reference evidence="5 6" key="1">
    <citation type="submission" date="2019-04" db="EMBL/GenBank/DDBJ databases">
        <title>Cohnella sp. nov. isolated from preserved vegetables.</title>
        <authorList>
            <person name="Lin S.-Y."/>
            <person name="Hung M.-H."/>
            <person name="Young C.-C."/>
        </authorList>
    </citation>
    <scope>NUCLEOTIDE SEQUENCE [LARGE SCALE GENOMIC DNA]</scope>
    <source>
        <strain evidence="5 6">CC-MHH1044</strain>
    </source>
</reference>
<feature type="coiled-coil region" evidence="1">
    <location>
        <begin position="857"/>
        <end position="910"/>
    </location>
</feature>
<protein>
    <recommendedName>
        <fullName evidence="4">YhaN AAA domain-containing protein</fullName>
    </recommendedName>
</protein>
<keyword evidence="3" id="KW-0472">Membrane</keyword>
<keyword evidence="3" id="KW-0812">Transmembrane</keyword>
<organism evidence="5 6">
    <name type="scientific">Cohnella fermenti</name>
    <dbReference type="NCBI Taxonomy" id="2565925"/>
    <lineage>
        <taxon>Bacteria</taxon>
        <taxon>Bacillati</taxon>
        <taxon>Bacillota</taxon>
        <taxon>Bacilli</taxon>
        <taxon>Bacillales</taxon>
        <taxon>Paenibacillaceae</taxon>
        <taxon>Cohnella</taxon>
    </lineage>
</organism>
<evidence type="ECO:0000259" key="4">
    <source>
        <dbReference type="Pfam" id="PF13514"/>
    </source>
</evidence>
<evidence type="ECO:0000313" key="5">
    <source>
        <dbReference type="EMBL" id="THF83350.1"/>
    </source>
</evidence>
<dbReference type="RefSeq" id="WP_136368830.1">
    <property type="nucleotide sequence ID" value="NZ_SSOB01000005.1"/>
</dbReference>
<dbReference type="InterPro" id="IPR027417">
    <property type="entry name" value="P-loop_NTPase"/>
</dbReference>
<evidence type="ECO:0000256" key="2">
    <source>
        <dbReference type="SAM" id="MobiDB-lite"/>
    </source>
</evidence>
<dbReference type="OrthoDB" id="9764467at2"/>
<feature type="transmembrane region" description="Helical" evidence="3">
    <location>
        <begin position="510"/>
        <end position="532"/>
    </location>
</feature>
<dbReference type="EMBL" id="SSOB01000005">
    <property type="protein sequence ID" value="THF83350.1"/>
    <property type="molecule type" value="Genomic_DNA"/>
</dbReference>
<evidence type="ECO:0000256" key="3">
    <source>
        <dbReference type="SAM" id="Phobius"/>
    </source>
</evidence>
<feature type="coiled-coil region" evidence="1">
    <location>
        <begin position="186"/>
        <end position="240"/>
    </location>
</feature>
<feature type="transmembrane region" description="Helical" evidence="3">
    <location>
        <begin position="544"/>
        <end position="561"/>
    </location>
</feature>
<accession>A0A4S4C668</accession>
<gene>
    <name evidence="5" type="ORF">E6C55_05740</name>
</gene>
<feature type="region of interest" description="Disordered" evidence="2">
    <location>
        <begin position="482"/>
        <end position="506"/>
    </location>
</feature>
<feature type="domain" description="YhaN AAA" evidence="4">
    <location>
        <begin position="1"/>
        <end position="206"/>
    </location>
</feature>
<dbReference type="PANTHER" id="PTHR41259:SF1">
    <property type="entry name" value="DOUBLE-STRAND BREAK REPAIR RAD50 ATPASE, PUTATIVE-RELATED"/>
    <property type="match status" value="1"/>
</dbReference>
<dbReference type="AlphaFoldDB" id="A0A4S4C668"/>
<evidence type="ECO:0000256" key="1">
    <source>
        <dbReference type="SAM" id="Coils"/>
    </source>
</evidence>
<dbReference type="Proteomes" id="UP000310636">
    <property type="component" value="Unassembled WGS sequence"/>
</dbReference>
<evidence type="ECO:0000313" key="6">
    <source>
        <dbReference type="Proteomes" id="UP000310636"/>
    </source>
</evidence>
<dbReference type="PANTHER" id="PTHR41259">
    <property type="entry name" value="DOUBLE-STRAND BREAK REPAIR RAD50 ATPASE, PUTATIVE-RELATED"/>
    <property type="match status" value="1"/>
</dbReference>
<dbReference type="SUPFAM" id="SSF52540">
    <property type="entry name" value="P-loop containing nucleoside triphosphate hydrolases"/>
    <property type="match status" value="1"/>
</dbReference>